<dbReference type="OrthoDB" id="4093331at2759"/>
<comment type="caution">
    <text evidence="2">The sequence shown here is derived from an EMBL/GenBank/DDBJ whole genome shotgun (WGS) entry which is preliminary data.</text>
</comment>
<feature type="region of interest" description="Disordered" evidence="1">
    <location>
        <begin position="99"/>
        <end position="142"/>
    </location>
</feature>
<evidence type="ECO:0000313" key="2">
    <source>
        <dbReference type="EMBL" id="KAF6044359.1"/>
    </source>
</evidence>
<sequence length="320" mass="36405">MSSRVFDNSENKNSLKPFNKESQNENAAISNKGGNFRQTSRFKRVPLGGKNQNTNTFELNRSKSTINPNLSSFKSTKPPSLIKSNSSLGFQSVPVYQEHRQERKTVQIAAPAPRIGETTERKPQKDSVRSTGPRSTKNVRKRLSLDELSRPTLLSPKKQKLFQTDSLVKSEHMKHAPISNIQSTLSERTEAINARHIVNNDITRNNMDPIKRSIRRHSIDTMVAQHWKDEIEFVPQDYNKKDGDSIVSFNDDELQYFSTPNISHEHKSTPPNEDLDLDLDLDLDFENDAGDEELGAEMTIDGIENEEFGLNDEDLRNLLD</sequence>
<accession>A0A8X7NIX5</accession>
<dbReference type="Proteomes" id="UP000590412">
    <property type="component" value="Unassembled WGS sequence"/>
</dbReference>
<feature type="compositionally biased region" description="Polar residues" evidence="1">
    <location>
        <begin position="24"/>
        <end position="39"/>
    </location>
</feature>
<feature type="region of interest" description="Disordered" evidence="1">
    <location>
        <begin position="1"/>
        <end position="86"/>
    </location>
</feature>
<evidence type="ECO:0000313" key="3">
    <source>
        <dbReference type="Proteomes" id="UP000590412"/>
    </source>
</evidence>
<feature type="compositionally biased region" description="Polar residues" evidence="1">
    <location>
        <begin position="50"/>
        <end position="86"/>
    </location>
</feature>
<feature type="compositionally biased region" description="Polar residues" evidence="1">
    <location>
        <begin position="1"/>
        <end position="17"/>
    </location>
</feature>
<protein>
    <submittedName>
        <fullName evidence="2">Uncharacterized protein</fullName>
    </submittedName>
</protein>
<proteinExistence type="predicted"/>
<reference evidence="2" key="1">
    <citation type="submission" date="2020-03" db="EMBL/GenBank/DDBJ databases">
        <title>FDA dAtabase for Regulatory Grade micrObial Sequences (FDA-ARGOS): Supporting development and validation of Infectious Disease Dx tests.</title>
        <authorList>
            <person name="Campos J."/>
            <person name="Goldberg B."/>
            <person name="Tallon L."/>
            <person name="Sadzewicz L."/>
            <person name="Vavikolanu K."/>
            <person name="Mehta A."/>
            <person name="Aluvathingal J."/>
            <person name="Nadendla S."/>
            <person name="Nandy P."/>
            <person name="Geyer C."/>
            <person name="Yan Y."/>
            <person name="Sichtig H."/>
        </authorList>
    </citation>
    <scope>NUCLEOTIDE SEQUENCE [LARGE SCALE GENOMIC DNA]</scope>
    <source>
        <strain evidence="2">FDAARGOS_652</strain>
    </source>
</reference>
<name>A0A8X7NIX5_CANPA</name>
<evidence type="ECO:0000256" key="1">
    <source>
        <dbReference type="SAM" id="MobiDB-lite"/>
    </source>
</evidence>
<organism evidence="2 3">
    <name type="scientific">Candida parapsilosis</name>
    <name type="common">Yeast</name>
    <dbReference type="NCBI Taxonomy" id="5480"/>
    <lineage>
        <taxon>Eukaryota</taxon>
        <taxon>Fungi</taxon>
        <taxon>Dikarya</taxon>
        <taxon>Ascomycota</taxon>
        <taxon>Saccharomycotina</taxon>
        <taxon>Pichiomycetes</taxon>
        <taxon>Debaryomycetaceae</taxon>
        <taxon>Candida/Lodderomyces clade</taxon>
        <taxon>Candida</taxon>
    </lineage>
</organism>
<gene>
    <name evidence="2" type="ORF">FOB60_005452</name>
</gene>
<dbReference type="EMBL" id="JABWAB010000011">
    <property type="protein sequence ID" value="KAF6044359.1"/>
    <property type="molecule type" value="Genomic_DNA"/>
</dbReference>
<feature type="compositionally biased region" description="Basic and acidic residues" evidence="1">
    <location>
        <begin position="117"/>
        <end position="128"/>
    </location>
</feature>
<dbReference type="AlphaFoldDB" id="A0A8X7NIX5"/>